<organism evidence="2 3">
    <name type="scientific">Perilla frutescens var. hirtella</name>
    <name type="common">Perilla citriodora</name>
    <name type="synonym">Perilla setoyensis</name>
    <dbReference type="NCBI Taxonomy" id="608512"/>
    <lineage>
        <taxon>Eukaryota</taxon>
        <taxon>Viridiplantae</taxon>
        <taxon>Streptophyta</taxon>
        <taxon>Embryophyta</taxon>
        <taxon>Tracheophyta</taxon>
        <taxon>Spermatophyta</taxon>
        <taxon>Magnoliopsida</taxon>
        <taxon>eudicotyledons</taxon>
        <taxon>Gunneridae</taxon>
        <taxon>Pentapetalae</taxon>
        <taxon>asterids</taxon>
        <taxon>lamiids</taxon>
        <taxon>Lamiales</taxon>
        <taxon>Lamiaceae</taxon>
        <taxon>Nepetoideae</taxon>
        <taxon>Elsholtzieae</taxon>
        <taxon>Perilla</taxon>
    </lineage>
</organism>
<evidence type="ECO:0000256" key="1">
    <source>
        <dbReference type="SAM" id="MobiDB-lite"/>
    </source>
</evidence>
<evidence type="ECO:0000313" key="3">
    <source>
        <dbReference type="Proteomes" id="UP001190926"/>
    </source>
</evidence>
<protein>
    <submittedName>
        <fullName evidence="2">Suppressor-like protein</fullName>
    </submittedName>
</protein>
<dbReference type="InterPro" id="IPR010770">
    <property type="entry name" value="Ecd"/>
</dbReference>
<dbReference type="Proteomes" id="UP001190926">
    <property type="component" value="Unassembled WGS sequence"/>
</dbReference>
<dbReference type="Pfam" id="PF07093">
    <property type="entry name" value="SGT1"/>
    <property type="match status" value="2"/>
</dbReference>
<dbReference type="PANTHER" id="PTHR13060">
    <property type="entry name" value="SGT1 PROTEIN HSGT1 SUPPRESSOR OF GCR2"/>
    <property type="match status" value="1"/>
</dbReference>
<comment type="caution">
    <text evidence="2">The sequence shown here is derived from an EMBL/GenBank/DDBJ whole genome shotgun (WGS) entry which is preliminary data.</text>
</comment>
<dbReference type="AlphaFoldDB" id="A0AAD4IXR7"/>
<sequence>MATADSSSSSSIFSLKNSRPPEDTVSYSIFPDSCLSASAAVSEELQSLHLQILNHVEPLTAPYIWQHQPFSLSITPAPLPHLSGHLRFGDNLEDEWFVVHILFEISKTFPNLSIRVWDSDGEFLLIECAFHLPKWLNPETSTNRVFVRRGRLRILPPSTFRETPNLEDALRFLASKDVDDAATSAPDAVQLQLSKKIGEYPERAYRNVHKVRVIVPVSVAWVLRHEPCLISSSIEGFYDRDIDSMKYAARMERLLPRGKQEEMVEVVVRMSRAMYAQLVQQKFQAPGCYPMPERSNIAKYMEAELGMKIACGLEMMYQMRKKQGEEGKESTWEAFKESLESSGYFEGLLPGSKEYKRLMEKAEGYYRNSALQSRASEVLSAPVKRIDEILALPHSADDFKNLELPPTDDDSWLYGGEDELNAALQERQNEMDFFNSKQKKKNKSKEQEEQGSASGKDFDESGLGGIAKSMQSFIEKMSSYKGAEVPEDRNLQDVNFDADQFMKDMETAMGHLVSVASCVGSRNCLLLTTSPWRRQSFEYFLLSEEQCFEYYSEKCSDMSIVSYQQDDYEDDSEHAEDIDEDGDDEFMPSYSDVLNKELKATTLDKTFVHAREESSKKKDEGTSNVDDEMEELTPVDVDFNLVKNFLESYSSQEGLSGPASNLLGLMGLRLPDDVGKGK</sequence>
<name>A0AAD4IXR7_PERFH</name>
<feature type="compositionally biased region" description="Basic and acidic residues" evidence="1">
    <location>
        <begin position="609"/>
        <end position="621"/>
    </location>
</feature>
<feature type="compositionally biased region" description="Low complexity" evidence="1">
    <location>
        <begin position="1"/>
        <end position="11"/>
    </location>
</feature>
<dbReference type="PANTHER" id="PTHR13060:SF0">
    <property type="entry name" value="PROTEIN ECDYSONELESS HOMOLOG"/>
    <property type="match status" value="1"/>
</dbReference>
<feature type="region of interest" description="Disordered" evidence="1">
    <location>
        <begin position="1"/>
        <end position="21"/>
    </location>
</feature>
<accession>A0AAD4IXR7</accession>
<feature type="region of interest" description="Disordered" evidence="1">
    <location>
        <begin position="609"/>
        <end position="631"/>
    </location>
</feature>
<feature type="region of interest" description="Disordered" evidence="1">
    <location>
        <begin position="650"/>
        <end position="678"/>
    </location>
</feature>
<reference evidence="2 3" key="1">
    <citation type="journal article" date="2021" name="Nat. Commun.">
        <title>Incipient diploidization of the medicinal plant Perilla within 10,000 years.</title>
        <authorList>
            <person name="Zhang Y."/>
            <person name="Shen Q."/>
            <person name="Leng L."/>
            <person name="Zhang D."/>
            <person name="Chen S."/>
            <person name="Shi Y."/>
            <person name="Ning Z."/>
            <person name="Chen S."/>
        </authorList>
    </citation>
    <scope>NUCLEOTIDE SEQUENCE [LARGE SCALE GENOMIC DNA]</scope>
    <source>
        <strain evidence="3">cv. PC099</strain>
    </source>
</reference>
<dbReference type="GO" id="GO:0005634">
    <property type="term" value="C:nucleus"/>
    <property type="evidence" value="ECO:0007669"/>
    <property type="project" value="TreeGrafter"/>
</dbReference>
<feature type="region of interest" description="Disordered" evidence="1">
    <location>
        <begin position="433"/>
        <end position="463"/>
    </location>
</feature>
<evidence type="ECO:0000313" key="2">
    <source>
        <dbReference type="EMBL" id="KAH6823445.1"/>
    </source>
</evidence>
<gene>
    <name evidence="2" type="ORF">C2S53_014653</name>
</gene>
<dbReference type="EMBL" id="SDAM02000907">
    <property type="protein sequence ID" value="KAH6823445.1"/>
    <property type="molecule type" value="Genomic_DNA"/>
</dbReference>
<keyword evidence="3" id="KW-1185">Reference proteome</keyword>
<proteinExistence type="predicted"/>